<evidence type="ECO:0000256" key="1">
    <source>
        <dbReference type="SAM" id="MobiDB-lite"/>
    </source>
</evidence>
<gene>
    <name evidence="2" type="ORF">HMPREF6123_2597</name>
</gene>
<feature type="region of interest" description="Disordered" evidence="1">
    <location>
        <begin position="1"/>
        <end position="54"/>
    </location>
</feature>
<proteinExistence type="predicted"/>
<evidence type="ECO:0000313" key="2">
    <source>
        <dbReference type="EMBL" id="EEJ50127.1"/>
    </source>
</evidence>
<dbReference type="Proteomes" id="UP000004121">
    <property type="component" value="Unassembled WGS sequence"/>
</dbReference>
<keyword evidence="3" id="KW-1185">Reference proteome</keyword>
<feature type="compositionally biased region" description="Basic and acidic residues" evidence="1">
    <location>
        <begin position="9"/>
        <end position="24"/>
    </location>
</feature>
<dbReference type="AlphaFoldDB" id="C2L1H8"/>
<name>C2L1H8_9FIRM</name>
<protein>
    <submittedName>
        <fullName evidence="2">Uncharacterized protein</fullName>
    </submittedName>
</protein>
<sequence length="54" mass="6449">MLSYRHKKENNSKKSLARRERVRDLQSANGRFANYNQEREVQSNGRRTVLLLET</sequence>
<evidence type="ECO:0000313" key="3">
    <source>
        <dbReference type="Proteomes" id="UP000004121"/>
    </source>
</evidence>
<dbReference type="HOGENOM" id="CLU_3045998_0_0_9"/>
<organism evidence="2 3">
    <name type="scientific">Oribacterium sinus F0268</name>
    <dbReference type="NCBI Taxonomy" id="585501"/>
    <lineage>
        <taxon>Bacteria</taxon>
        <taxon>Bacillati</taxon>
        <taxon>Bacillota</taxon>
        <taxon>Clostridia</taxon>
        <taxon>Lachnospirales</taxon>
        <taxon>Lachnospiraceae</taxon>
        <taxon>Oribacterium</taxon>
    </lineage>
</organism>
<reference evidence="2 3" key="1">
    <citation type="submission" date="2009-04" db="EMBL/GenBank/DDBJ databases">
        <authorList>
            <person name="Qin X."/>
            <person name="Bachman B."/>
            <person name="Battles P."/>
            <person name="Bell A."/>
            <person name="Bess C."/>
            <person name="Bickham C."/>
            <person name="Chaboub L."/>
            <person name="Chen D."/>
            <person name="Coyle M."/>
            <person name="Deiros D.R."/>
            <person name="Dinh H."/>
            <person name="Forbes L."/>
            <person name="Fowler G."/>
            <person name="Francisco L."/>
            <person name="Fu Q."/>
            <person name="Gubbala S."/>
            <person name="Hale W."/>
            <person name="Han Y."/>
            <person name="Hemphill L."/>
            <person name="Highlander S.K."/>
            <person name="Hirani K."/>
            <person name="Hogues M."/>
            <person name="Jackson L."/>
            <person name="Jakkamsetti A."/>
            <person name="Javaid M."/>
            <person name="Jiang H."/>
            <person name="Korchina V."/>
            <person name="Kovar C."/>
            <person name="Lara F."/>
            <person name="Lee S."/>
            <person name="Mata R."/>
            <person name="Mathew T."/>
            <person name="Moen C."/>
            <person name="Morales K."/>
            <person name="Munidasa M."/>
            <person name="Nazareth L."/>
            <person name="Ngo R."/>
            <person name="Nguyen L."/>
            <person name="Okwuonu G."/>
            <person name="Ongeri F."/>
            <person name="Patil S."/>
            <person name="Petrosino J."/>
            <person name="Pham C."/>
            <person name="Pham P."/>
            <person name="Pu L.-L."/>
            <person name="Puazo M."/>
            <person name="Raj R."/>
            <person name="Reid J."/>
            <person name="Rouhana J."/>
            <person name="Saada N."/>
            <person name="Shang Y."/>
            <person name="Simmons D."/>
            <person name="Thornton R."/>
            <person name="Warren J."/>
            <person name="Weissenberger G."/>
            <person name="Zhang J."/>
            <person name="Zhang L."/>
            <person name="Zhou C."/>
            <person name="Zhu D."/>
            <person name="Muzny D."/>
            <person name="Worley K."/>
            <person name="Gibbs R."/>
        </authorList>
    </citation>
    <scope>NUCLEOTIDE SEQUENCE [LARGE SCALE GENOMIC DNA]</scope>
    <source>
        <strain evidence="2 3">F0268</strain>
    </source>
</reference>
<dbReference type="InParanoid" id="C2L1H8"/>
<comment type="caution">
    <text evidence="2">The sequence shown here is derived from an EMBL/GenBank/DDBJ whole genome shotgun (WGS) entry which is preliminary data.</text>
</comment>
<dbReference type="EMBL" id="ACKX01000244">
    <property type="protein sequence ID" value="EEJ50127.1"/>
    <property type="molecule type" value="Genomic_DNA"/>
</dbReference>
<accession>C2L1H8</accession>
<dbReference type="STRING" id="585501.HMPREF6123_2597"/>